<dbReference type="NCBIfam" id="TIGR01240">
    <property type="entry name" value="mevDPdecarb"/>
    <property type="match status" value="1"/>
</dbReference>
<dbReference type="InParanoid" id="A0A482XIV0"/>
<dbReference type="AlphaFoldDB" id="A0A482XIV0"/>
<evidence type="ECO:0000256" key="8">
    <source>
        <dbReference type="ARBA" id="ARBA00022955"/>
    </source>
</evidence>
<reference evidence="19 20" key="1">
    <citation type="journal article" date="2017" name="Gigascience">
        <title>Genome sequence of the small brown planthopper, Laodelphax striatellus.</title>
        <authorList>
            <person name="Zhu J."/>
            <person name="Jiang F."/>
            <person name="Wang X."/>
            <person name="Yang P."/>
            <person name="Bao Y."/>
            <person name="Zhao W."/>
            <person name="Wang W."/>
            <person name="Lu H."/>
            <person name="Wang Q."/>
            <person name="Cui N."/>
            <person name="Li J."/>
            <person name="Chen X."/>
            <person name="Luo L."/>
            <person name="Yu J."/>
            <person name="Kang L."/>
            <person name="Cui F."/>
        </authorList>
    </citation>
    <scope>NUCLEOTIDE SEQUENCE [LARGE SCALE GENOMIC DNA]</scope>
    <source>
        <strain evidence="19">Lst14</strain>
    </source>
</reference>
<dbReference type="UniPathway" id="UPA00063"/>
<organism evidence="19 20">
    <name type="scientific">Laodelphax striatellus</name>
    <name type="common">Small brown planthopper</name>
    <name type="synonym">Delphax striatella</name>
    <dbReference type="NCBI Taxonomy" id="195883"/>
    <lineage>
        <taxon>Eukaryota</taxon>
        <taxon>Metazoa</taxon>
        <taxon>Ecdysozoa</taxon>
        <taxon>Arthropoda</taxon>
        <taxon>Hexapoda</taxon>
        <taxon>Insecta</taxon>
        <taxon>Pterygota</taxon>
        <taxon>Neoptera</taxon>
        <taxon>Paraneoptera</taxon>
        <taxon>Hemiptera</taxon>
        <taxon>Auchenorrhyncha</taxon>
        <taxon>Fulgoroidea</taxon>
        <taxon>Delphacidae</taxon>
        <taxon>Criomorphinae</taxon>
        <taxon>Laodelphax</taxon>
    </lineage>
</organism>
<evidence type="ECO:0000256" key="14">
    <source>
        <dbReference type="ARBA" id="ARBA00048154"/>
    </source>
</evidence>
<comment type="similarity">
    <text evidence="2 15 16">Belongs to the diphosphomevalonate decarboxylase family.</text>
</comment>
<evidence type="ECO:0000256" key="11">
    <source>
        <dbReference type="ARBA" id="ARBA00023166"/>
    </source>
</evidence>
<evidence type="ECO:0000256" key="1">
    <source>
        <dbReference type="ARBA" id="ARBA00003812"/>
    </source>
</evidence>
<dbReference type="InterPro" id="IPR014721">
    <property type="entry name" value="Ribsml_uS5_D2-typ_fold_subgr"/>
</dbReference>
<evidence type="ECO:0000256" key="12">
    <source>
        <dbReference type="ARBA" id="ARBA00023221"/>
    </source>
</evidence>
<dbReference type="InterPro" id="IPR005935">
    <property type="entry name" value="Mev_decarb"/>
</dbReference>
<dbReference type="PANTHER" id="PTHR10977:SF3">
    <property type="entry name" value="DIPHOSPHOMEVALONATE DECARBOXYLASE"/>
    <property type="match status" value="1"/>
</dbReference>
<evidence type="ECO:0000313" key="20">
    <source>
        <dbReference type="Proteomes" id="UP000291343"/>
    </source>
</evidence>
<dbReference type="FunCoup" id="A0A482XIV0">
    <property type="interactions" value="664"/>
</dbReference>
<evidence type="ECO:0000256" key="7">
    <source>
        <dbReference type="ARBA" id="ARBA00022840"/>
    </source>
</evidence>
<dbReference type="InterPro" id="IPR041431">
    <property type="entry name" value="Mvd1_C"/>
</dbReference>
<dbReference type="OrthoDB" id="10253702at2759"/>
<evidence type="ECO:0000256" key="3">
    <source>
        <dbReference type="ARBA" id="ARBA00012296"/>
    </source>
</evidence>
<dbReference type="InterPro" id="IPR053859">
    <property type="entry name" value="MVD-like_N"/>
</dbReference>
<comment type="function">
    <text evidence="1 16">Catalyzes the ATP dependent decarboxylation of (R)-5-diphosphomevalonate to form isopentenyl diphosphate (IPP). Functions in the mevalonate (MVA) pathway leading to isopentenyl diphosphate (IPP), a key precursor for the biosynthesis of isoprenoids and sterol synthesis.</text>
</comment>
<dbReference type="Proteomes" id="UP000291343">
    <property type="component" value="Unassembled WGS sequence"/>
</dbReference>
<dbReference type="Pfam" id="PF18376">
    <property type="entry name" value="MDD_C"/>
    <property type="match status" value="1"/>
</dbReference>
<keyword evidence="12 16" id="KW-0753">Steroid metabolism</keyword>
<evidence type="ECO:0000259" key="17">
    <source>
        <dbReference type="Pfam" id="PF18376"/>
    </source>
</evidence>
<comment type="catalytic activity">
    <reaction evidence="14 15 16">
        <text>(R)-5-diphosphomevalonate + ATP = isopentenyl diphosphate + ADP + phosphate + CO2</text>
        <dbReference type="Rhea" id="RHEA:23732"/>
        <dbReference type="ChEBI" id="CHEBI:16526"/>
        <dbReference type="ChEBI" id="CHEBI:30616"/>
        <dbReference type="ChEBI" id="CHEBI:43474"/>
        <dbReference type="ChEBI" id="CHEBI:57557"/>
        <dbReference type="ChEBI" id="CHEBI:128769"/>
        <dbReference type="ChEBI" id="CHEBI:456216"/>
        <dbReference type="EC" id="4.1.1.33"/>
    </reaction>
</comment>
<dbReference type="Pfam" id="PF22700">
    <property type="entry name" value="MVD-like_N"/>
    <property type="match status" value="1"/>
</dbReference>
<protein>
    <recommendedName>
        <fullName evidence="4 15">Diphosphomevalonate decarboxylase</fullName>
        <ecNumber evidence="3 15">4.1.1.33</ecNumber>
    </recommendedName>
</protein>
<comment type="pathway">
    <text evidence="16">Steroid biosynthesis; cholesterol biosynthesis.</text>
</comment>
<dbReference type="PANTHER" id="PTHR10977">
    <property type="entry name" value="DIPHOSPHOMEVALONATE DECARBOXYLASE"/>
    <property type="match status" value="1"/>
</dbReference>
<evidence type="ECO:0000256" key="9">
    <source>
        <dbReference type="ARBA" id="ARBA00023011"/>
    </source>
</evidence>
<evidence type="ECO:0000256" key="15">
    <source>
        <dbReference type="PIRNR" id="PIRNR015950"/>
    </source>
</evidence>
<evidence type="ECO:0000259" key="18">
    <source>
        <dbReference type="Pfam" id="PF22700"/>
    </source>
</evidence>
<dbReference type="SUPFAM" id="SSF55060">
    <property type="entry name" value="GHMP Kinase, C-terminal domain"/>
    <property type="match status" value="1"/>
</dbReference>
<keyword evidence="6 15" id="KW-0547">Nucleotide-binding</keyword>
<dbReference type="Gene3D" id="3.30.70.890">
    <property type="entry name" value="GHMP kinase, C-terminal domain"/>
    <property type="match status" value="1"/>
</dbReference>
<dbReference type="GO" id="GO:0004163">
    <property type="term" value="F:diphosphomevalonate decarboxylase activity"/>
    <property type="evidence" value="ECO:0007669"/>
    <property type="project" value="UniProtKB-UniRule"/>
</dbReference>
<dbReference type="InterPro" id="IPR020568">
    <property type="entry name" value="Ribosomal_Su5_D2-typ_SF"/>
</dbReference>
<keyword evidence="11 16" id="KW-1207">Sterol metabolism</keyword>
<dbReference type="EMBL" id="QKKF02007863">
    <property type="protein sequence ID" value="RZF45836.1"/>
    <property type="molecule type" value="Genomic_DNA"/>
</dbReference>
<evidence type="ECO:0000256" key="5">
    <source>
        <dbReference type="ARBA" id="ARBA00022516"/>
    </source>
</evidence>
<dbReference type="Gene3D" id="3.30.230.10">
    <property type="match status" value="1"/>
</dbReference>
<dbReference type="GO" id="GO:0005524">
    <property type="term" value="F:ATP binding"/>
    <property type="evidence" value="ECO:0007669"/>
    <property type="project" value="UniProtKB-UniRule"/>
</dbReference>
<dbReference type="FunFam" id="3.30.70.890:FF:000005">
    <property type="entry name" value="Diphosphomevalonate decarboxylase"/>
    <property type="match status" value="1"/>
</dbReference>
<evidence type="ECO:0000256" key="10">
    <source>
        <dbReference type="ARBA" id="ARBA00023098"/>
    </source>
</evidence>
<keyword evidence="16" id="KW-0153">Cholesterol metabolism</keyword>
<evidence type="ECO:0000256" key="16">
    <source>
        <dbReference type="RuleBase" id="RU363086"/>
    </source>
</evidence>
<dbReference type="SMR" id="A0A482XIV0"/>
<keyword evidence="16" id="KW-0152">Cholesterol biosynthesis</keyword>
<dbReference type="PIRSF" id="PIRSF015950">
    <property type="entry name" value="Mev_P_decrbx"/>
    <property type="match status" value="1"/>
</dbReference>
<sequence>MKIITCIAPVNIATIKYWGKRDTELILPLNDSISVTLSTDQMHSKTTVAIDPDFKSDRMWLNGKEQSVDNPRFAQCLKEIRRRVQDKHGDIADWKFHICSENNFPTAAGLASSAAGYACLVYALAKVSGISEVRDVSLVARRGSGSACRSVWGGFVRWQAGVRPDGADSLAEQLYPAEHWPPVRVLVLVVSDSKKKIGSTSGMQESVKTSKLLAHRVERVLPDRIANMIEAIGRKDFATFADLTMQDSNQFHAVCLDTYPPIVYMNEVSHAIVDFVHKYNQLANQVKVAYTFDAGPNACLFVLEPDVADVIAHLRHLFPPTEHSAANYVRGIPVVQHVQLHKDIQPLGTPYEKGQLKYIIHTKVGDGPRVLTDDNEHLLTPDGLPKCFI</sequence>
<keyword evidence="8 16" id="KW-0752">Steroid biosynthesis</keyword>
<dbReference type="GO" id="GO:0019287">
    <property type="term" value="P:isopentenyl diphosphate biosynthetic process, mevalonate pathway"/>
    <property type="evidence" value="ECO:0007669"/>
    <property type="project" value="UniProtKB-UniRule"/>
</dbReference>
<evidence type="ECO:0000256" key="2">
    <source>
        <dbReference type="ARBA" id="ARBA00008831"/>
    </source>
</evidence>
<dbReference type="EC" id="4.1.1.33" evidence="3 15"/>
<keyword evidence="7 15" id="KW-0067">ATP-binding</keyword>
<evidence type="ECO:0000313" key="19">
    <source>
        <dbReference type="EMBL" id="RZF45836.1"/>
    </source>
</evidence>
<keyword evidence="20" id="KW-1185">Reference proteome</keyword>
<dbReference type="SUPFAM" id="SSF54211">
    <property type="entry name" value="Ribosomal protein S5 domain 2-like"/>
    <property type="match status" value="1"/>
</dbReference>
<dbReference type="InterPro" id="IPR029765">
    <property type="entry name" value="Mev_diP_decarb"/>
</dbReference>
<dbReference type="GO" id="GO:0005829">
    <property type="term" value="C:cytosol"/>
    <property type="evidence" value="ECO:0007669"/>
    <property type="project" value="InterPro"/>
</dbReference>
<comment type="caution">
    <text evidence="19">The sequence shown here is derived from an EMBL/GenBank/DDBJ whole genome shotgun (WGS) entry which is preliminary data.</text>
</comment>
<dbReference type="FunFam" id="3.30.230.10:FF:000080">
    <property type="entry name" value="Diphosphomevalonate decarboxylase"/>
    <property type="match status" value="1"/>
</dbReference>
<evidence type="ECO:0000256" key="4">
    <source>
        <dbReference type="ARBA" id="ARBA00019335"/>
    </source>
</evidence>
<keyword evidence="5 16" id="KW-0444">Lipid biosynthesis</keyword>
<dbReference type="STRING" id="195883.A0A482XIV0"/>
<accession>A0A482XIV0</accession>
<proteinExistence type="inferred from homology"/>
<evidence type="ECO:0000256" key="6">
    <source>
        <dbReference type="ARBA" id="ARBA00022741"/>
    </source>
</evidence>
<feature type="domain" description="Mvd1 C-terminal" evidence="17">
    <location>
        <begin position="185"/>
        <end position="371"/>
    </location>
</feature>
<dbReference type="GO" id="GO:0006695">
    <property type="term" value="P:cholesterol biosynthetic process"/>
    <property type="evidence" value="ECO:0007669"/>
    <property type="project" value="UniProtKB-UniPathway"/>
</dbReference>
<name>A0A482XIV0_LAOST</name>
<gene>
    <name evidence="19" type="ORF">LSTR_LSTR012316</name>
</gene>
<keyword evidence="10 15" id="KW-0443">Lipid metabolism</keyword>
<keyword evidence="13 15" id="KW-0456">Lyase</keyword>
<keyword evidence="9 16" id="KW-0756">Sterol biosynthesis</keyword>
<feature type="domain" description="Diphosphomevalonate decarboxylase-like N-terminal" evidence="18">
    <location>
        <begin position="8"/>
        <end position="171"/>
    </location>
</feature>
<evidence type="ECO:0000256" key="13">
    <source>
        <dbReference type="ARBA" id="ARBA00023239"/>
    </source>
</evidence>
<dbReference type="InterPro" id="IPR036554">
    <property type="entry name" value="GHMP_kinase_C_sf"/>
</dbReference>